<organism evidence="1">
    <name type="scientific">Capitella teleta</name>
    <name type="common">Polychaete worm</name>
    <dbReference type="NCBI Taxonomy" id="283909"/>
    <lineage>
        <taxon>Eukaryota</taxon>
        <taxon>Metazoa</taxon>
        <taxon>Spiralia</taxon>
        <taxon>Lophotrochozoa</taxon>
        <taxon>Annelida</taxon>
        <taxon>Polychaeta</taxon>
        <taxon>Sedentaria</taxon>
        <taxon>Scolecida</taxon>
        <taxon>Capitellidae</taxon>
        <taxon>Capitella</taxon>
    </lineage>
</organism>
<gene>
    <name evidence="1" type="ORF">CAPTEDRAFT_225111</name>
</gene>
<evidence type="ECO:0000313" key="3">
    <source>
        <dbReference type="Proteomes" id="UP000014760"/>
    </source>
</evidence>
<dbReference type="Proteomes" id="UP000014760">
    <property type="component" value="Unassembled WGS sequence"/>
</dbReference>
<dbReference type="EnsemblMetazoa" id="CapteT225111">
    <property type="protein sequence ID" value="CapteP225111"/>
    <property type="gene ID" value="CapteG225111"/>
</dbReference>
<proteinExistence type="predicted"/>
<evidence type="ECO:0000313" key="1">
    <source>
        <dbReference type="EMBL" id="ELT90282.1"/>
    </source>
</evidence>
<protein>
    <submittedName>
        <fullName evidence="1 2">Uncharacterized protein</fullName>
    </submittedName>
</protein>
<dbReference type="EMBL" id="KB310993">
    <property type="protein sequence ID" value="ELT90282.1"/>
    <property type="molecule type" value="Genomic_DNA"/>
</dbReference>
<dbReference type="AlphaFoldDB" id="R7T9U8"/>
<dbReference type="HOGENOM" id="CLU_1919065_0_0_1"/>
<dbReference type="EMBL" id="AMQN01003121">
    <property type="status" value="NOT_ANNOTATED_CDS"/>
    <property type="molecule type" value="Genomic_DNA"/>
</dbReference>
<name>R7T9U8_CAPTE</name>
<reference evidence="1 3" key="2">
    <citation type="journal article" date="2013" name="Nature">
        <title>Insights into bilaterian evolution from three spiralian genomes.</title>
        <authorList>
            <person name="Simakov O."/>
            <person name="Marletaz F."/>
            <person name="Cho S.J."/>
            <person name="Edsinger-Gonzales E."/>
            <person name="Havlak P."/>
            <person name="Hellsten U."/>
            <person name="Kuo D.H."/>
            <person name="Larsson T."/>
            <person name="Lv J."/>
            <person name="Arendt D."/>
            <person name="Savage R."/>
            <person name="Osoegawa K."/>
            <person name="de Jong P."/>
            <person name="Grimwood J."/>
            <person name="Chapman J.A."/>
            <person name="Shapiro H."/>
            <person name="Aerts A."/>
            <person name="Otillar R.P."/>
            <person name="Terry A.Y."/>
            <person name="Boore J.L."/>
            <person name="Grigoriev I.V."/>
            <person name="Lindberg D.R."/>
            <person name="Seaver E.C."/>
            <person name="Weisblat D.A."/>
            <person name="Putnam N.H."/>
            <person name="Rokhsar D.S."/>
        </authorList>
    </citation>
    <scope>NUCLEOTIDE SEQUENCE</scope>
    <source>
        <strain evidence="1 3">I ESC-2004</strain>
    </source>
</reference>
<accession>R7T9U8</accession>
<keyword evidence="3" id="KW-1185">Reference proteome</keyword>
<sequence length="132" mass="15575">MDQWMTPFKGIYNGTCRLHRNQLWLPEPLTTAYNGGVCNIIWKLNDRIVFYHAVQKRSKVRLLSFNSDVFSNIKIMYIHRKPIRLLQNKVADLPRTCSEWNRVMRGNSIEVQSVSTIPIMKVHVFKREILMA</sequence>
<reference evidence="3" key="1">
    <citation type="submission" date="2012-12" db="EMBL/GenBank/DDBJ databases">
        <authorList>
            <person name="Hellsten U."/>
            <person name="Grimwood J."/>
            <person name="Chapman J.A."/>
            <person name="Shapiro H."/>
            <person name="Aerts A."/>
            <person name="Otillar R.P."/>
            <person name="Terry A.Y."/>
            <person name="Boore J.L."/>
            <person name="Simakov O."/>
            <person name="Marletaz F."/>
            <person name="Cho S.-J."/>
            <person name="Edsinger-Gonzales E."/>
            <person name="Havlak P."/>
            <person name="Kuo D.-H."/>
            <person name="Larsson T."/>
            <person name="Lv J."/>
            <person name="Arendt D."/>
            <person name="Savage R."/>
            <person name="Osoegawa K."/>
            <person name="de Jong P."/>
            <person name="Lindberg D.R."/>
            <person name="Seaver E.C."/>
            <person name="Weisblat D.A."/>
            <person name="Putnam N.H."/>
            <person name="Grigoriev I.V."/>
            <person name="Rokhsar D.S."/>
        </authorList>
    </citation>
    <scope>NUCLEOTIDE SEQUENCE</scope>
    <source>
        <strain evidence="3">I ESC-2004</strain>
    </source>
</reference>
<reference evidence="2" key="3">
    <citation type="submission" date="2015-06" db="UniProtKB">
        <authorList>
            <consortium name="EnsemblMetazoa"/>
        </authorList>
    </citation>
    <scope>IDENTIFICATION</scope>
</reference>
<evidence type="ECO:0000313" key="2">
    <source>
        <dbReference type="EnsemblMetazoa" id="CapteP225111"/>
    </source>
</evidence>